<organism evidence="1">
    <name type="scientific">Thermus tengchongensis</name>
    <dbReference type="NCBI Taxonomy" id="1214928"/>
    <lineage>
        <taxon>Bacteria</taxon>
        <taxon>Thermotogati</taxon>
        <taxon>Deinococcota</taxon>
        <taxon>Deinococci</taxon>
        <taxon>Thermales</taxon>
        <taxon>Thermaceae</taxon>
        <taxon>Thermus</taxon>
    </lineage>
</organism>
<proteinExistence type="predicted"/>
<comment type="caution">
    <text evidence="1">The sequence shown here is derived from an EMBL/GenBank/DDBJ whole genome shotgun (WGS) entry which is preliminary data.</text>
</comment>
<gene>
    <name evidence="1" type="ORF">ENV26_01925</name>
</gene>
<evidence type="ECO:0008006" key="2">
    <source>
        <dbReference type="Google" id="ProtNLM"/>
    </source>
</evidence>
<evidence type="ECO:0000313" key="1">
    <source>
        <dbReference type="EMBL" id="HHS37773.1"/>
    </source>
</evidence>
<sequence>MVAKRPELKEVGEAFVRDKLWHRFEVLARSTGEVRFRMDGRELLAWQDPDFRQGGLGFGVHDPDLVLYLDNLEVTPLSEPSKAP</sequence>
<accession>A0A7C5ZZX0</accession>
<protein>
    <recommendedName>
        <fullName evidence="2">DUF1080 domain-containing protein</fullName>
    </recommendedName>
</protein>
<dbReference type="EMBL" id="DTFR01000115">
    <property type="protein sequence ID" value="HHS37773.1"/>
    <property type="molecule type" value="Genomic_DNA"/>
</dbReference>
<dbReference type="AlphaFoldDB" id="A0A7C5ZZX0"/>
<name>A0A7C5ZZX0_9DEIN</name>
<dbReference type="Gene3D" id="2.60.120.560">
    <property type="entry name" value="Exo-inulinase, domain 1"/>
    <property type="match status" value="1"/>
</dbReference>
<reference evidence="1" key="1">
    <citation type="journal article" date="2020" name="mSystems">
        <title>Genome- and Community-Level Interaction Insights into Carbon Utilization and Element Cycling Functions of Hydrothermarchaeota in Hydrothermal Sediment.</title>
        <authorList>
            <person name="Zhou Z."/>
            <person name="Liu Y."/>
            <person name="Xu W."/>
            <person name="Pan J."/>
            <person name="Luo Z.H."/>
            <person name="Li M."/>
        </authorList>
    </citation>
    <scope>NUCLEOTIDE SEQUENCE [LARGE SCALE GENOMIC DNA]</scope>
    <source>
        <strain evidence="1">SpSt-743</strain>
    </source>
</reference>